<organism evidence="6 7">
    <name type="scientific">Alicyclobacillus fodiniaquatilis</name>
    <dbReference type="NCBI Taxonomy" id="1661150"/>
    <lineage>
        <taxon>Bacteria</taxon>
        <taxon>Bacillati</taxon>
        <taxon>Bacillota</taxon>
        <taxon>Bacilli</taxon>
        <taxon>Bacillales</taxon>
        <taxon>Alicyclobacillaceae</taxon>
        <taxon>Alicyclobacillus</taxon>
    </lineage>
</organism>
<evidence type="ECO:0000313" key="6">
    <source>
        <dbReference type="EMBL" id="MFD1675368.1"/>
    </source>
</evidence>
<dbReference type="PANTHER" id="PTHR32125:SF8">
    <property type="entry name" value="RIBITOL-5-PHOSPHATE CYTIDYLYLTRANSFERASE"/>
    <property type="match status" value="1"/>
</dbReference>
<dbReference type="EMBL" id="JBHUCX010000028">
    <property type="protein sequence ID" value="MFD1675368.1"/>
    <property type="molecule type" value="Genomic_DNA"/>
</dbReference>
<keyword evidence="1 5" id="KW-0808">Transferase</keyword>
<feature type="site" description="Transition state stabilizer" evidence="5">
    <location>
        <position position="22"/>
    </location>
</feature>
<dbReference type="Pfam" id="PF01128">
    <property type="entry name" value="IspD"/>
    <property type="match status" value="1"/>
</dbReference>
<accession>A0ABW4JJG5</accession>
<dbReference type="Proteomes" id="UP001597079">
    <property type="component" value="Unassembled WGS sequence"/>
</dbReference>
<feature type="site" description="Transition state stabilizer" evidence="5">
    <location>
        <position position="14"/>
    </location>
</feature>
<protein>
    <recommendedName>
        <fullName evidence="5">Ribitol-5-phosphate cytidylyltransferase</fullName>
        <ecNumber evidence="5">2.7.7.40</ecNumber>
    </recommendedName>
</protein>
<dbReference type="InterPro" id="IPR034683">
    <property type="entry name" value="IspD/TarI"/>
</dbReference>
<dbReference type="InterPro" id="IPR050088">
    <property type="entry name" value="IspD/TarI_cytidylyltransf_bact"/>
</dbReference>
<feature type="binding site" evidence="5">
    <location>
        <begin position="7"/>
        <end position="10"/>
    </location>
    <ligand>
        <name>CTP</name>
        <dbReference type="ChEBI" id="CHEBI:37563"/>
    </ligand>
</feature>
<name>A0ABW4JJG5_9BACL</name>
<dbReference type="RefSeq" id="WP_377943241.1">
    <property type="nucleotide sequence ID" value="NZ_JBHUCX010000028.1"/>
</dbReference>
<comment type="caution">
    <text evidence="5">Lacks conserved residue(s) required for the propagation of feature annotation.</text>
</comment>
<reference evidence="7" key="1">
    <citation type="journal article" date="2019" name="Int. J. Syst. Evol. Microbiol.">
        <title>The Global Catalogue of Microorganisms (GCM) 10K type strain sequencing project: providing services to taxonomists for standard genome sequencing and annotation.</title>
        <authorList>
            <consortium name="The Broad Institute Genomics Platform"/>
            <consortium name="The Broad Institute Genome Sequencing Center for Infectious Disease"/>
            <person name="Wu L."/>
            <person name="Ma J."/>
        </authorList>
    </citation>
    <scope>NUCLEOTIDE SEQUENCE [LARGE SCALE GENOMIC DNA]</scope>
    <source>
        <strain evidence="7">CGMCC 1.12286</strain>
    </source>
</reference>
<evidence type="ECO:0000256" key="1">
    <source>
        <dbReference type="ARBA" id="ARBA00022679"/>
    </source>
</evidence>
<keyword evidence="3 5" id="KW-0777">Teichoic acid biosynthesis</keyword>
<evidence type="ECO:0000256" key="3">
    <source>
        <dbReference type="ARBA" id="ARBA00022944"/>
    </source>
</evidence>
<comment type="function">
    <text evidence="5">Catalyzes the transfer of the cytidylyl group of CTP to D-ribitol 5-phosphate.</text>
</comment>
<proteinExistence type="inferred from homology"/>
<keyword evidence="2 5" id="KW-0548">Nucleotidyltransferase</keyword>
<comment type="similarity">
    <text evidence="5">Belongs to the IspD/TarI cytidylyltransferase family. TarI subfamily.</text>
</comment>
<comment type="catalytic activity">
    <reaction evidence="5">
        <text>D-ribitol 5-phosphate + CTP + H(+) = CDP-L-ribitol + diphosphate</text>
        <dbReference type="Rhea" id="RHEA:12456"/>
        <dbReference type="ChEBI" id="CHEBI:15378"/>
        <dbReference type="ChEBI" id="CHEBI:33019"/>
        <dbReference type="ChEBI" id="CHEBI:37563"/>
        <dbReference type="ChEBI" id="CHEBI:57608"/>
        <dbReference type="ChEBI" id="CHEBI:57695"/>
        <dbReference type="EC" id="2.7.7.40"/>
    </reaction>
</comment>
<dbReference type="Gene3D" id="3.90.550.10">
    <property type="entry name" value="Spore Coat Polysaccharide Biosynthesis Protein SpsA, Chain A"/>
    <property type="match status" value="1"/>
</dbReference>
<dbReference type="PROSITE" id="PS01295">
    <property type="entry name" value="ISPD"/>
    <property type="match status" value="1"/>
</dbReference>
<keyword evidence="7" id="KW-1185">Reference proteome</keyword>
<evidence type="ECO:0000256" key="4">
    <source>
        <dbReference type="ARBA" id="ARBA00023316"/>
    </source>
</evidence>
<dbReference type="EC" id="2.7.7.40" evidence="5"/>
<dbReference type="GO" id="GO:0050518">
    <property type="term" value="F:2-C-methyl-D-erythritol 4-phosphate cytidylyltransferase activity"/>
    <property type="evidence" value="ECO:0007669"/>
    <property type="project" value="UniProtKB-EC"/>
</dbReference>
<gene>
    <name evidence="5" type="primary">tarI</name>
    <name evidence="6" type="ORF">ACFSB2_11740</name>
</gene>
<dbReference type="InterPro" id="IPR018294">
    <property type="entry name" value="ISPD_synthase_CS"/>
</dbReference>
<dbReference type="SUPFAM" id="SSF53448">
    <property type="entry name" value="Nucleotide-diphospho-sugar transferases"/>
    <property type="match status" value="1"/>
</dbReference>
<dbReference type="PANTHER" id="PTHR32125">
    <property type="entry name" value="2-C-METHYL-D-ERYTHRITOL 4-PHOSPHATE CYTIDYLYLTRANSFERASE, CHLOROPLASTIC"/>
    <property type="match status" value="1"/>
</dbReference>
<evidence type="ECO:0000256" key="2">
    <source>
        <dbReference type="ARBA" id="ARBA00022695"/>
    </source>
</evidence>
<feature type="site" description="Positions ribitol 5-phosphate for the nucleophilic attack" evidence="5">
    <location>
        <position position="217"/>
    </location>
</feature>
<dbReference type="NCBIfam" id="NF001183">
    <property type="entry name" value="PRK00155.1-3"/>
    <property type="match status" value="1"/>
</dbReference>
<feature type="site" description="Positions ribitol 5-phosphate for the nucleophilic attack" evidence="5">
    <location>
        <position position="160"/>
    </location>
</feature>
<evidence type="ECO:0000313" key="7">
    <source>
        <dbReference type="Proteomes" id="UP001597079"/>
    </source>
</evidence>
<dbReference type="CDD" id="cd02516">
    <property type="entry name" value="CDP-ME_synthetase"/>
    <property type="match status" value="1"/>
</dbReference>
<comment type="caution">
    <text evidence="6">The sequence shown here is derived from an EMBL/GenBank/DDBJ whole genome shotgun (WGS) entry which is preliminary data.</text>
</comment>
<dbReference type="HAMAP" id="MF_02068">
    <property type="entry name" value="TarI"/>
    <property type="match status" value="1"/>
</dbReference>
<sequence length="237" mass="26521">MIFTMILAGGKGNRMGNKDIPKQFLILGDKPIIIHTIEKFLLFNEINEVIALCPKEWLIHTKNLLHKHCIPESRVTVVEGGDTRHRTIQKGISFLQDHRNASSNDIIITHDAVRPFVSYRIIKENIEQCVAHGAVDTVIPATDTIVRSEDGRTLNEIPPRQELYQGQTPQSFRIGTIIDSYRSLESQEIEMATDAAKIALLNGKDVYIVIGESTNLKITTPSDLLFANAILKEGVVK</sequence>
<dbReference type="InterPro" id="IPR029044">
    <property type="entry name" value="Nucleotide-diphossugar_trans"/>
</dbReference>
<keyword evidence="4 5" id="KW-0961">Cell wall biogenesis/degradation</keyword>
<evidence type="ECO:0000256" key="5">
    <source>
        <dbReference type="HAMAP-Rule" id="MF_02068"/>
    </source>
</evidence>
<dbReference type="InterPro" id="IPR034709">
    <property type="entry name" value="TarI"/>
</dbReference>
<comment type="pathway">
    <text evidence="5">Cell wall biogenesis; poly(ribitol phosphate) teichoic acid biosynthesis.</text>
</comment>